<comment type="caution">
    <text evidence="2">The sequence shown here is derived from an EMBL/GenBank/DDBJ whole genome shotgun (WGS) entry which is preliminary data.</text>
</comment>
<protein>
    <submittedName>
        <fullName evidence="2">Uncharacterized protein</fullName>
    </submittedName>
</protein>
<organism evidence="2 3">
    <name type="scientific">Actinocorallia longicatena</name>
    <dbReference type="NCBI Taxonomy" id="111803"/>
    <lineage>
        <taxon>Bacteria</taxon>
        <taxon>Bacillati</taxon>
        <taxon>Actinomycetota</taxon>
        <taxon>Actinomycetes</taxon>
        <taxon>Streptosporangiales</taxon>
        <taxon>Thermomonosporaceae</taxon>
        <taxon>Actinocorallia</taxon>
    </lineage>
</organism>
<feature type="region of interest" description="Disordered" evidence="1">
    <location>
        <begin position="42"/>
        <end position="64"/>
    </location>
</feature>
<evidence type="ECO:0000313" key="3">
    <source>
        <dbReference type="Proteomes" id="UP001501237"/>
    </source>
</evidence>
<accession>A0ABP6Q9H8</accession>
<evidence type="ECO:0000256" key="1">
    <source>
        <dbReference type="SAM" id="MobiDB-lite"/>
    </source>
</evidence>
<feature type="region of interest" description="Disordered" evidence="1">
    <location>
        <begin position="78"/>
        <end position="172"/>
    </location>
</feature>
<proteinExistence type="predicted"/>
<sequence length="172" mass="18843">MENLRISSGRLGDAVWKRIRRRRLGGGQTGGEPEENLWAACERPGDGRGYPQGLPQTVSPFWDDSRGQRAAEVENLRRTGGQPGDRWGTCGDDEPSAHSPAGYPHPAAHSDGGENSASELREHRFSTVSTVPKTMTAPCLTKENDSEPTRALGINLPDEPTFKTLNDRRRVP</sequence>
<keyword evidence="3" id="KW-1185">Reference proteome</keyword>
<reference evidence="3" key="1">
    <citation type="journal article" date="2019" name="Int. J. Syst. Evol. Microbiol.">
        <title>The Global Catalogue of Microorganisms (GCM) 10K type strain sequencing project: providing services to taxonomists for standard genome sequencing and annotation.</title>
        <authorList>
            <consortium name="The Broad Institute Genomics Platform"/>
            <consortium name="The Broad Institute Genome Sequencing Center for Infectious Disease"/>
            <person name="Wu L."/>
            <person name="Ma J."/>
        </authorList>
    </citation>
    <scope>NUCLEOTIDE SEQUENCE [LARGE SCALE GENOMIC DNA]</scope>
    <source>
        <strain evidence="3">JCM 9377</strain>
    </source>
</reference>
<dbReference type="EMBL" id="BAAAUV010000007">
    <property type="protein sequence ID" value="GAA3213073.1"/>
    <property type="molecule type" value="Genomic_DNA"/>
</dbReference>
<gene>
    <name evidence="2" type="ORF">GCM10010468_32830</name>
</gene>
<name>A0ABP6Q9H8_9ACTN</name>
<dbReference type="Proteomes" id="UP001501237">
    <property type="component" value="Unassembled WGS sequence"/>
</dbReference>
<evidence type="ECO:0000313" key="2">
    <source>
        <dbReference type="EMBL" id="GAA3213073.1"/>
    </source>
</evidence>